<dbReference type="EMBL" id="AP019416">
    <property type="protein sequence ID" value="BBI49083.1"/>
    <property type="molecule type" value="Genomic_DNA"/>
</dbReference>
<evidence type="ECO:0000313" key="2">
    <source>
        <dbReference type="Proteomes" id="UP000289555"/>
    </source>
</evidence>
<gene>
    <name evidence="1" type="ORF">HORIV_15040</name>
</gene>
<keyword evidence="2" id="KW-1185">Reference proteome</keyword>
<dbReference type="SUPFAM" id="SSF51604">
    <property type="entry name" value="Enolase C-terminal domain-like"/>
    <property type="match status" value="1"/>
</dbReference>
<proteinExistence type="predicted"/>
<reference evidence="2" key="1">
    <citation type="journal article" date="2019" name="Microbiol. Resour. Announc.">
        <title>Complete Genome Sequence of Halomonas olivaria, a Moderately Halophilic Bacterium Isolated from Olive Processing Effluents, Obtained by Nanopore Sequencing.</title>
        <authorList>
            <person name="Nagata S."/>
            <person name="Ii K.M."/>
            <person name="Tsukimi T."/>
            <person name="Miura M.C."/>
            <person name="Galipon J."/>
            <person name="Arakawa K."/>
        </authorList>
    </citation>
    <scope>NUCLEOTIDE SEQUENCE [LARGE SCALE GENOMIC DNA]</scope>
    <source>
        <strain evidence="2">TYRC17</strain>
    </source>
</reference>
<organism evidence="1 2">
    <name type="scientific">Vreelandella olivaria</name>
    <dbReference type="NCBI Taxonomy" id="390919"/>
    <lineage>
        <taxon>Bacteria</taxon>
        <taxon>Pseudomonadati</taxon>
        <taxon>Pseudomonadota</taxon>
        <taxon>Gammaproteobacteria</taxon>
        <taxon>Oceanospirillales</taxon>
        <taxon>Halomonadaceae</taxon>
        <taxon>Vreelandella</taxon>
    </lineage>
</organism>
<dbReference type="Proteomes" id="UP000289555">
    <property type="component" value="Chromosome"/>
</dbReference>
<protein>
    <recommendedName>
        <fullName evidence="3">Glucarate dehydratase</fullName>
    </recommendedName>
</protein>
<evidence type="ECO:0008006" key="3">
    <source>
        <dbReference type="Google" id="ProtNLM"/>
    </source>
</evidence>
<evidence type="ECO:0000313" key="1">
    <source>
        <dbReference type="EMBL" id="BBI49083.1"/>
    </source>
</evidence>
<accession>A0ABN5WR31</accession>
<name>A0ABN5WR31_9GAMM</name>
<sequence length="88" mass="9823">MGRTTALDTHWIWQEGDARLTYHPPEIAGGKVAVTDAPGLGVEIDMVQIEKANELYRSLPAGARDDAMAMQYLIDNWKFDPKKPALVR</sequence>
<dbReference type="InterPro" id="IPR036849">
    <property type="entry name" value="Enolase-like_C_sf"/>
</dbReference>
<dbReference type="Gene3D" id="3.20.20.120">
    <property type="entry name" value="Enolase-like C-terminal domain"/>
    <property type="match status" value="1"/>
</dbReference>